<keyword evidence="1" id="KW-0012">Acyltransferase</keyword>
<dbReference type="OrthoDB" id="8109453at2"/>
<keyword evidence="1" id="KW-0808">Transferase</keyword>
<dbReference type="PANTHER" id="PTHR34180:SF1">
    <property type="entry name" value="BETA-ALANYL-DOPAMINE_CARCININE HYDROLASE"/>
    <property type="match status" value="1"/>
</dbReference>
<keyword evidence="2" id="KW-1185">Reference proteome</keyword>
<dbReference type="Proteomes" id="UP000182719">
    <property type="component" value="Unassembled WGS sequence"/>
</dbReference>
<protein>
    <submittedName>
        <fullName evidence="1">Isopenicillin-N N-acyltransferase like protein</fullName>
    </submittedName>
</protein>
<reference evidence="2" key="1">
    <citation type="submission" date="2016-10" db="EMBL/GenBank/DDBJ databases">
        <authorList>
            <person name="Varghese N."/>
            <person name="Submissions S."/>
        </authorList>
    </citation>
    <scope>NUCLEOTIDE SEQUENCE [LARGE SCALE GENOMIC DNA]</scope>
    <source>
        <strain evidence="2">DSM 17044</strain>
    </source>
</reference>
<evidence type="ECO:0000313" key="1">
    <source>
        <dbReference type="EMBL" id="SEL73541.1"/>
    </source>
</evidence>
<dbReference type="InterPro" id="IPR047794">
    <property type="entry name" value="C45_proenzyme-like"/>
</dbReference>
<dbReference type="GO" id="GO:0016746">
    <property type="term" value="F:acyltransferase activity"/>
    <property type="evidence" value="ECO:0007669"/>
    <property type="project" value="UniProtKB-KW"/>
</dbReference>
<sequence length="356" mass="38361">MTTSPPLQVIDCHGTPHQVGQQWGEASRESLRASAEAFFLALSMGPLRASRADAVSTAMKLEANVRAFAPEALELIRGQAEGSGLPYAEAFTLQCMLEVATHYAQIGSMCTSMALTGEATPDGQAILGQTIDWNPGARVELLRIRHPDGRAQLSLCLDGSPYYHLNSDGIGNCANLTLTAPRVCPSLLPLAVYLPKALRQSSLPAALEVLIQAARGIGYYHLADGNGRVAGIESTSEGHVLMRPERGVLVHANHYKSERFRGEDITHQYVPCTFQREERLVALLAAGHGRHTPESVMKLLADHGTPEGCLCIHGTPPVPGALPRETRATVVIAPARRMMWVAKGPACREPFTAFHV</sequence>
<accession>A0A1H7SLK2</accession>
<evidence type="ECO:0000313" key="2">
    <source>
        <dbReference type="Proteomes" id="UP000182719"/>
    </source>
</evidence>
<dbReference type="RefSeq" id="WP_143101455.1">
    <property type="nucleotide sequence ID" value="NZ_FOAP01000008.1"/>
</dbReference>
<gene>
    <name evidence="1" type="ORF">SAMN05444354_10842</name>
</gene>
<dbReference type="AlphaFoldDB" id="A0A1H7SLK2"/>
<dbReference type="Gene3D" id="1.10.10.2120">
    <property type="match status" value="1"/>
</dbReference>
<dbReference type="Gene3D" id="3.60.60.10">
    <property type="entry name" value="Penicillin V Acylase, Chain A"/>
    <property type="match status" value="1"/>
</dbReference>
<dbReference type="PANTHER" id="PTHR34180">
    <property type="entry name" value="PEPTIDASE C45"/>
    <property type="match status" value="1"/>
</dbReference>
<dbReference type="InterPro" id="IPR047801">
    <property type="entry name" value="Peptidase_C45"/>
</dbReference>
<dbReference type="NCBIfam" id="NF040521">
    <property type="entry name" value="C45_proenzyme"/>
    <property type="match status" value="1"/>
</dbReference>
<dbReference type="EMBL" id="FOAP01000008">
    <property type="protein sequence ID" value="SEL73541.1"/>
    <property type="molecule type" value="Genomic_DNA"/>
</dbReference>
<name>A0A1H7SLK2_STIAU</name>
<proteinExistence type="predicted"/>
<organism evidence="1 2">
    <name type="scientific">Stigmatella aurantiaca</name>
    <dbReference type="NCBI Taxonomy" id="41"/>
    <lineage>
        <taxon>Bacteria</taxon>
        <taxon>Pseudomonadati</taxon>
        <taxon>Myxococcota</taxon>
        <taxon>Myxococcia</taxon>
        <taxon>Myxococcales</taxon>
        <taxon>Cystobacterineae</taxon>
        <taxon>Archangiaceae</taxon>
        <taxon>Stigmatella</taxon>
    </lineage>
</organism>